<dbReference type="VEuPathDB" id="FungiDB:C5L36_0D06320"/>
<feature type="region of interest" description="Disordered" evidence="1">
    <location>
        <begin position="373"/>
        <end position="398"/>
    </location>
</feature>
<dbReference type="GO" id="GO:0016279">
    <property type="term" value="F:protein-lysine N-methyltransferase activity"/>
    <property type="evidence" value="ECO:0007669"/>
    <property type="project" value="TreeGrafter"/>
</dbReference>
<evidence type="ECO:0008006" key="4">
    <source>
        <dbReference type="Google" id="ProtNLM"/>
    </source>
</evidence>
<dbReference type="Proteomes" id="UP000249293">
    <property type="component" value="Chromosome 4"/>
</dbReference>
<organism evidence="2 3">
    <name type="scientific">Pichia kudriavzevii</name>
    <name type="common">Yeast</name>
    <name type="synonym">Issatchenkia orientalis</name>
    <dbReference type="NCBI Taxonomy" id="4909"/>
    <lineage>
        <taxon>Eukaryota</taxon>
        <taxon>Fungi</taxon>
        <taxon>Dikarya</taxon>
        <taxon>Ascomycota</taxon>
        <taxon>Saccharomycotina</taxon>
        <taxon>Pichiomycetes</taxon>
        <taxon>Pichiales</taxon>
        <taxon>Pichiaceae</taxon>
        <taxon>Pichia</taxon>
    </lineage>
</organism>
<evidence type="ECO:0000313" key="2">
    <source>
        <dbReference type="EMBL" id="AWU77906.1"/>
    </source>
</evidence>
<feature type="compositionally biased region" description="Basic and acidic residues" evidence="1">
    <location>
        <begin position="320"/>
        <end position="343"/>
    </location>
</feature>
<evidence type="ECO:0000256" key="1">
    <source>
        <dbReference type="SAM" id="MobiDB-lite"/>
    </source>
</evidence>
<feature type="region of interest" description="Disordered" evidence="1">
    <location>
        <begin position="491"/>
        <end position="537"/>
    </location>
</feature>
<dbReference type="EMBL" id="CP028776">
    <property type="protein sequence ID" value="AWU77906.1"/>
    <property type="molecule type" value="Genomic_DNA"/>
</dbReference>
<evidence type="ECO:0000313" key="3">
    <source>
        <dbReference type="Proteomes" id="UP000249293"/>
    </source>
</evidence>
<gene>
    <name evidence="2" type="ORF">C5L36_0D06320</name>
</gene>
<dbReference type="STRING" id="4909.A0A2U9RA51"/>
<keyword evidence="3" id="KW-1185">Reference proteome</keyword>
<feature type="compositionally biased region" description="Acidic residues" evidence="1">
    <location>
        <begin position="506"/>
        <end position="536"/>
    </location>
</feature>
<dbReference type="GeneID" id="40385734"/>
<sequence>MSISHYRKFFTCRIDCKRHVCFYLYRNKKQPTMATTVNGEQLLEWFQDPANKSYFNHELLTIKKSPISNGIGVFALRSQAPVPKELDDDESNLLLRVHKSMVLSAQTCAISNLIYEEKLGAMYGLVLAFIYERQLGERSPWFTYIETINYKNSKGDLIVPLCLYADKEKAILKGTEVEFMGGLDPQDLKSHFEVSQKFANKVHKEAGLPIPSVLKDNSQFEEFAAITMAVASRAFEIDNYIELGLVPGADLFNHDPFGNEHVHFVAMGDVCPFCGKDDGCGHEDFGPPDSEGEYEEEGWEDVENYDEDEAMDGSVEYQESDDKSKEEEPGDDFSKLEEFDGSFKSETPTYESDEEVEELEEITMDYVAKIETELKEEEEREKAEEEEERDSDMDSEEEFELKELYLNPDECCDIVLERKIFKNKEVFNTYGELPNSVLLVKYGFAVEDNPYDSICLGPQIVEYRKSHQELEERIDWWGCMGWLLLREQERADEEDAQRDERGGSDADSEEGDDGRNEEEEEEEEKEEEEEEEEEESWLFNCRIEHPGRANAQLVAVSKLFTMSTAEFEKMIGDEECDGSTIKELLVNSKATMESKKLLRSWIDGRLSSTGDGKTRSGEMKRHLKKADPLSVRTMLIVATLNEKKLLEKALKTL</sequence>
<dbReference type="PANTHER" id="PTHR13271:SF34">
    <property type="entry name" value="N-LYSINE METHYLTRANSFERASE SETD6"/>
    <property type="match status" value="1"/>
</dbReference>
<dbReference type="SUPFAM" id="SSF82199">
    <property type="entry name" value="SET domain"/>
    <property type="match status" value="2"/>
</dbReference>
<dbReference type="Gene3D" id="3.90.1410.10">
    <property type="entry name" value="set domain protein methyltransferase, domain 1"/>
    <property type="match status" value="1"/>
</dbReference>
<feature type="compositionally biased region" description="Acidic residues" evidence="1">
    <location>
        <begin position="374"/>
        <end position="398"/>
    </location>
</feature>
<dbReference type="OrthoDB" id="441812at2759"/>
<name>A0A2U9RA51_PICKU</name>
<dbReference type="InterPro" id="IPR050600">
    <property type="entry name" value="SETD3_SETD6_MTase"/>
</dbReference>
<proteinExistence type="predicted"/>
<dbReference type="InterPro" id="IPR046341">
    <property type="entry name" value="SET_dom_sf"/>
</dbReference>
<dbReference type="KEGG" id="pkz:C5L36_0D06320"/>
<feature type="region of interest" description="Disordered" evidence="1">
    <location>
        <begin position="313"/>
        <end position="359"/>
    </location>
</feature>
<dbReference type="RefSeq" id="XP_029323382.1">
    <property type="nucleotide sequence ID" value="XM_029467522.1"/>
</dbReference>
<dbReference type="AlphaFoldDB" id="A0A2U9RA51"/>
<protein>
    <recommendedName>
        <fullName evidence="4">SET domain-containing protein</fullName>
    </recommendedName>
</protein>
<reference evidence="2 3" key="1">
    <citation type="submission" date="2018-06" db="EMBL/GenBank/DDBJ databases">
        <title>Population genomics shows no distinction between pathogenic Candida krusei and environmental Pichia kudriavzevii: One species, four names.</title>
        <authorList>
            <person name="Douglass A.P."/>
            <person name="Offei B."/>
            <person name="Braun-Galleani S."/>
            <person name="Coughlan A.Y."/>
            <person name="Martos A."/>
            <person name="Ortiz-Merino R.A."/>
            <person name="Byrne K.P."/>
            <person name="Wolfe K.H."/>
        </authorList>
    </citation>
    <scope>NUCLEOTIDE SEQUENCE [LARGE SCALE GENOMIC DNA]</scope>
    <source>
        <strain evidence="2 3">CBS573</strain>
    </source>
</reference>
<accession>A0A2U9RA51</accession>
<dbReference type="PANTHER" id="PTHR13271">
    <property type="entry name" value="UNCHARACTERIZED PUTATIVE METHYLTRANSFERASE"/>
    <property type="match status" value="1"/>
</dbReference>
<dbReference type="CDD" id="cd10527">
    <property type="entry name" value="SET_LSMT"/>
    <property type="match status" value="1"/>
</dbReference>
<dbReference type="GO" id="GO:0005634">
    <property type="term" value="C:nucleus"/>
    <property type="evidence" value="ECO:0007669"/>
    <property type="project" value="TreeGrafter"/>
</dbReference>